<dbReference type="GO" id="GO:0005886">
    <property type="term" value="C:plasma membrane"/>
    <property type="evidence" value="ECO:0007669"/>
    <property type="project" value="UniProtKB-SubCell"/>
</dbReference>
<evidence type="ECO:0000256" key="4">
    <source>
        <dbReference type="ARBA" id="ARBA00022989"/>
    </source>
</evidence>
<feature type="transmembrane region" description="Helical" evidence="6">
    <location>
        <begin position="360"/>
        <end position="382"/>
    </location>
</feature>
<comment type="subcellular location">
    <subcellularLocation>
        <location evidence="6">Cell membrane</location>
        <topology evidence="6">Multi-pass membrane protein</topology>
    </subcellularLocation>
    <subcellularLocation>
        <location evidence="1">Membrane</location>
        <topology evidence="1">Multi-pass membrane protein</topology>
    </subcellularLocation>
</comment>
<evidence type="ECO:0000256" key="3">
    <source>
        <dbReference type="ARBA" id="ARBA00022692"/>
    </source>
</evidence>
<protein>
    <recommendedName>
        <fullName evidence="6">Probable membrane transporter protein</fullName>
    </recommendedName>
</protein>
<feature type="transmembrane region" description="Helical" evidence="6">
    <location>
        <begin position="74"/>
        <end position="92"/>
    </location>
</feature>
<evidence type="ECO:0000256" key="2">
    <source>
        <dbReference type="ARBA" id="ARBA00009142"/>
    </source>
</evidence>
<feature type="transmembrane region" description="Helical" evidence="6">
    <location>
        <begin position="44"/>
        <end position="62"/>
    </location>
</feature>
<dbReference type="Proteomes" id="UP000199337">
    <property type="component" value="Unassembled WGS sequence"/>
</dbReference>
<dbReference type="PANTHER" id="PTHR43701:SF12">
    <property type="entry name" value="MEMBRANE TRANSPORTER PROTEIN YTNM-RELATED"/>
    <property type="match status" value="1"/>
</dbReference>
<evidence type="ECO:0000256" key="5">
    <source>
        <dbReference type="ARBA" id="ARBA00023136"/>
    </source>
</evidence>
<dbReference type="EMBL" id="FOOX01000006">
    <property type="protein sequence ID" value="SFG55635.1"/>
    <property type="molecule type" value="Genomic_DNA"/>
</dbReference>
<feature type="transmembrane region" description="Helical" evidence="6">
    <location>
        <begin position="12"/>
        <end position="38"/>
    </location>
</feature>
<keyword evidence="8" id="KW-1185">Reference proteome</keyword>
<name>A0A1I2SS26_9FIRM</name>
<dbReference type="AlphaFoldDB" id="A0A1I2SS26"/>
<feature type="transmembrane region" description="Helical" evidence="6">
    <location>
        <begin position="246"/>
        <end position="265"/>
    </location>
</feature>
<evidence type="ECO:0000256" key="1">
    <source>
        <dbReference type="ARBA" id="ARBA00004141"/>
    </source>
</evidence>
<dbReference type="Pfam" id="PF01925">
    <property type="entry name" value="TauE"/>
    <property type="match status" value="1"/>
</dbReference>
<dbReference type="InterPro" id="IPR002781">
    <property type="entry name" value="TM_pro_TauE-like"/>
</dbReference>
<dbReference type="InterPro" id="IPR051598">
    <property type="entry name" value="TSUP/Inactive_protease-like"/>
</dbReference>
<evidence type="ECO:0000313" key="8">
    <source>
        <dbReference type="Proteomes" id="UP000199337"/>
    </source>
</evidence>
<keyword evidence="4 6" id="KW-1133">Transmembrane helix</keyword>
<organism evidence="7 8">
    <name type="scientific">Desulfotruncus arcticus DSM 17038</name>
    <dbReference type="NCBI Taxonomy" id="1121424"/>
    <lineage>
        <taxon>Bacteria</taxon>
        <taxon>Bacillati</taxon>
        <taxon>Bacillota</taxon>
        <taxon>Clostridia</taxon>
        <taxon>Eubacteriales</taxon>
        <taxon>Desulfallaceae</taxon>
        <taxon>Desulfotruncus</taxon>
    </lineage>
</organism>
<comment type="similarity">
    <text evidence="2 6">Belongs to the 4-toluene sulfonate uptake permease (TSUP) (TC 2.A.102) family.</text>
</comment>
<reference evidence="8" key="1">
    <citation type="submission" date="2016-10" db="EMBL/GenBank/DDBJ databases">
        <authorList>
            <person name="Varghese N."/>
            <person name="Submissions S."/>
        </authorList>
    </citation>
    <scope>NUCLEOTIDE SEQUENCE [LARGE SCALE GENOMIC DNA]</scope>
    <source>
        <strain evidence="8">DSM 17038</strain>
    </source>
</reference>
<keyword evidence="6" id="KW-1003">Cell membrane</keyword>
<keyword evidence="3 6" id="KW-0812">Transmembrane</keyword>
<accession>A0A1I2SS26</accession>
<proteinExistence type="inferred from homology"/>
<dbReference type="STRING" id="341036.SAMN05660649_01976"/>
<sequence length="399" mass="43959">MMHMPMSGVEMAWWPLILIGFTVGVVGGYFGLGGAWLVTPALNLFGFPMVYAVGTDMAHVAGKSVVSTFRHWRFGHVSVIIALTMLIGTMSGVEVGAQTLMFLNSIGLAGPVVRYIYMVLLFCMFFFMLREYLNAKKMEKVTGKEVKDLVGNRLSKWIQNNLDVWPVIYCKTARIRISVWALIFLGIFTGFVAGILGIGGGLLRVPALIYLVGVPTKVAVGTDLFEVMFSGAYGGFTYGAKGMVELVAATLMLCGAAVGAQFGTICTKYVYGLTIRLVYACACFFAFTSVVLKQVASNYSKIYEKGMLEVLQAEGITGNQAKIMLQYPEQMHKYMLEVANRPDWWQAFQTYHTVNTVGCAVILTAACGICAYILYLLVIGIMKERREKRNMEQQMQSGA</sequence>
<feature type="transmembrane region" description="Helical" evidence="6">
    <location>
        <begin position="277"/>
        <end position="296"/>
    </location>
</feature>
<dbReference type="PANTHER" id="PTHR43701">
    <property type="entry name" value="MEMBRANE TRANSPORTER PROTEIN MJ0441-RELATED"/>
    <property type="match status" value="1"/>
</dbReference>
<dbReference type="OrthoDB" id="9774385at2"/>
<gene>
    <name evidence="7" type="ORF">SAMN05660649_01976</name>
</gene>
<evidence type="ECO:0000313" key="7">
    <source>
        <dbReference type="EMBL" id="SFG55635.1"/>
    </source>
</evidence>
<evidence type="ECO:0000256" key="6">
    <source>
        <dbReference type="RuleBase" id="RU363041"/>
    </source>
</evidence>
<keyword evidence="5 6" id="KW-0472">Membrane</keyword>
<feature type="transmembrane region" description="Helical" evidence="6">
    <location>
        <begin position="179"/>
        <end position="203"/>
    </location>
</feature>
<dbReference type="RefSeq" id="WP_092471156.1">
    <property type="nucleotide sequence ID" value="NZ_FOOX01000006.1"/>
</dbReference>
<feature type="transmembrane region" description="Helical" evidence="6">
    <location>
        <begin position="112"/>
        <end position="129"/>
    </location>
</feature>